<evidence type="ECO:0000256" key="3">
    <source>
        <dbReference type="ARBA" id="ARBA00022989"/>
    </source>
</evidence>
<dbReference type="PANTHER" id="PTHR13146:SF0">
    <property type="entry name" value="SOLUTE CARRIER FAMILY 35 MEMBER F6"/>
    <property type="match status" value="1"/>
</dbReference>
<evidence type="ECO:0000256" key="4">
    <source>
        <dbReference type="ARBA" id="ARBA00023136"/>
    </source>
</evidence>
<reference evidence="6" key="1">
    <citation type="submission" date="2014-03" db="EMBL/GenBank/DDBJ databases">
        <authorList>
            <person name="Casaregola S."/>
        </authorList>
    </citation>
    <scope>NUCLEOTIDE SEQUENCE [LARGE SCALE GENOMIC DNA]</scope>
    <source>
        <strain evidence="6">CLIB 918</strain>
    </source>
</reference>
<dbReference type="Pfam" id="PF04142">
    <property type="entry name" value="Nuc_sug_transp"/>
    <property type="match status" value="1"/>
</dbReference>
<dbReference type="AlphaFoldDB" id="A0A0J9XH99"/>
<dbReference type="GO" id="GO:0015165">
    <property type="term" value="F:pyrimidine nucleotide-sugar transmembrane transporter activity"/>
    <property type="evidence" value="ECO:0007669"/>
    <property type="project" value="InterPro"/>
</dbReference>
<keyword evidence="2 5" id="KW-0812">Transmembrane</keyword>
<evidence type="ECO:0000256" key="1">
    <source>
        <dbReference type="ARBA" id="ARBA00004141"/>
    </source>
</evidence>
<proteinExistence type="predicted"/>
<dbReference type="PANTHER" id="PTHR13146">
    <property type="match status" value="1"/>
</dbReference>
<name>A0A0J9XH99_GEOCN</name>
<comment type="caution">
    <text evidence="6">The sequence shown here is derived from an EMBL/GenBank/DDBJ whole genome shotgun (WGS) entry which is preliminary data.</text>
</comment>
<evidence type="ECO:0000256" key="5">
    <source>
        <dbReference type="SAM" id="Phobius"/>
    </source>
</evidence>
<evidence type="ECO:0008006" key="8">
    <source>
        <dbReference type="Google" id="ProtNLM"/>
    </source>
</evidence>
<keyword evidence="7" id="KW-1185">Reference proteome</keyword>
<gene>
    <name evidence="6" type="ORF">BN980_GECA16s02738g</name>
</gene>
<comment type="subcellular location">
    <subcellularLocation>
        <location evidence="1">Membrane</location>
        <topology evidence="1">Multi-pass membrane protein</topology>
    </subcellularLocation>
</comment>
<feature type="transmembrane region" description="Helical" evidence="5">
    <location>
        <begin position="202"/>
        <end position="221"/>
    </location>
</feature>
<dbReference type="InterPro" id="IPR012404">
    <property type="entry name" value="UCP036436"/>
</dbReference>
<evidence type="ECO:0000313" key="6">
    <source>
        <dbReference type="EMBL" id="CDO56767.1"/>
    </source>
</evidence>
<dbReference type="SUPFAM" id="SSF103481">
    <property type="entry name" value="Multidrug resistance efflux transporter EmrE"/>
    <property type="match status" value="1"/>
</dbReference>
<keyword evidence="4 5" id="KW-0472">Membrane</keyword>
<dbReference type="GO" id="GO:0000139">
    <property type="term" value="C:Golgi membrane"/>
    <property type="evidence" value="ECO:0007669"/>
    <property type="project" value="InterPro"/>
</dbReference>
<dbReference type="InterPro" id="IPR007271">
    <property type="entry name" value="Nuc_sug_transpt"/>
</dbReference>
<feature type="transmembrane region" description="Helical" evidence="5">
    <location>
        <begin position="135"/>
        <end position="155"/>
    </location>
</feature>
<accession>A0A0J9XH99</accession>
<keyword evidence="3 5" id="KW-1133">Transmembrane helix</keyword>
<evidence type="ECO:0000313" key="7">
    <source>
        <dbReference type="Proteomes" id="UP000242525"/>
    </source>
</evidence>
<feature type="transmembrane region" description="Helical" evidence="5">
    <location>
        <begin position="242"/>
        <end position="264"/>
    </location>
</feature>
<dbReference type="STRING" id="1173061.A0A0J9XH99"/>
<feature type="transmembrane region" description="Helical" evidence="5">
    <location>
        <begin position="164"/>
        <end position="182"/>
    </location>
</feature>
<feature type="transmembrane region" description="Helical" evidence="5">
    <location>
        <begin position="107"/>
        <end position="129"/>
    </location>
</feature>
<dbReference type="InterPro" id="IPR037185">
    <property type="entry name" value="EmrE-like"/>
</dbReference>
<dbReference type="OrthoDB" id="408493at2759"/>
<dbReference type="Proteomes" id="UP000242525">
    <property type="component" value="Unassembled WGS sequence"/>
</dbReference>
<sequence>MALPTPFYVTAMLISGCANSLLNKFQDKQCVSNCSAPSSEQHMFEQPVFQTVQMFIAELLVVLVVLLNRWQARRSQNLEGYQEISGDDEDEQVARGPRPQKLSGKKILLLAIPATCDICGTTLMNIGLLAVPVSIYQMVRGAIVLFVGSFSIIFLKRTLTKKQWIGLISVTAGVSIVGLSAVGGGSSEGKESTTDGFSPSSFSWETLVGVLLVMLAQVFSASQFVVEEFLLEKYTMEPLQVVAWEGAFGTLITVTGSVLAYTFFAKGDGKKSMFNIAEGFRQVISVKPLLVATIMIMFMMSTFNVSGLAVTRRLSATSRSTIDTSRTVGIWAISLFIGWESFKLLQLGGFAVLVYGTLLFNGIIQGDEETRHNADELLPNEFEHT</sequence>
<dbReference type="EMBL" id="CCBN010000016">
    <property type="protein sequence ID" value="CDO56767.1"/>
    <property type="molecule type" value="Genomic_DNA"/>
</dbReference>
<dbReference type="PIRSF" id="PIRSF036436">
    <property type="entry name" value="UCP036436"/>
    <property type="match status" value="1"/>
</dbReference>
<feature type="transmembrane region" description="Helical" evidence="5">
    <location>
        <begin position="289"/>
        <end position="310"/>
    </location>
</feature>
<evidence type="ECO:0000256" key="2">
    <source>
        <dbReference type="ARBA" id="ARBA00022692"/>
    </source>
</evidence>
<protein>
    <recommendedName>
        <fullName evidence="8">EamA domain-containing protein</fullName>
    </recommendedName>
</protein>
<feature type="transmembrane region" description="Helical" evidence="5">
    <location>
        <begin position="48"/>
        <end position="67"/>
    </location>
</feature>
<organism evidence="6 7">
    <name type="scientific">Geotrichum candidum</name>
    <name type="common">Oospora lactis</name>
    <name type="synonym">Dipodascus geotrichum</name>
    <dbReference type="NCBI Taxonomy" id="1173061"/>
    <lineage>
        <taxon>Eukaryota</taxon>
        <taxon>Fungi</taxon>
        <taxon>Dikarya</taxon>
        <taxon>Ascomycota</taxon>
        <taxon>Saccharomycotina</taxon>
        <taxon>Dipodascomycetes</taxon>
        <taxon>Dipodascales</taxon>
        <taxon>Dipodascaceae</taxon>
        <taxon>Geotrichum</taxon>
    </lineage>
</organism>